<dbReference type="InterPro" id="IPR037524">
    <property type="entry name" value="PA14/GLEYA"/>
</dbReference>
<dbReference type="Gene3D" id="2.60.120.290">
    <property type="entry name" value="Spermadhesin, CUB domain"/>
    <property type="match status" value="1"/>
</dbReference>
<dbReference type="Gene3D" id="2.60.120.260">
    <property type="entry name" value="Galactose-binding domain-like"/>
    <property type="match status" value="3"/>
</dbReference>
<dbReference type="Proteomes" id="UP000609064">
    <property type="component" value="Unassembled WGS sequence"/>
</dbReference>
<dbReference type="SUPFAM" id="SSF49299">
    <property type="entry name" value="PKD domain"/>
    <property type="match status" value="2"/>
</dbReference>
<dbReference type="SMART" id="SM00758">
    <property type="entry name" value="PA14"/>
    <property type="match status" value="1"/>
</dbReference>
<dbReference type="SMART" id="SM00089">
    <property type="entry name" value="PKD"/>
    <property type="match status" value="12"/>
</dbReference>
<dbReference type="PROSITE" id="PS51820">
    <property type="entry name" value="PA14"/>
    <property type="match status" value="1"/>
</dbReference>
<reference evidence="6" key="1">
    <citation type="journal article" date="2014" name="Int. J. Syst. Evol. Microbiol.">
        <title>Complete genome sequence of Corynebacterium casei LMG S-19264T (=DSM 44701T), isolated from a smear-ripened cheese.</title>
        <authorList>
            <consortium name="US DOE Joint Genome Institute (JGI-PGF)"/>
            <person name="Walter F."/>
            <person name="Albersmeier A."/>
            <person name="Kalinowski J."/>
            <person name="Ruckert C."/>
        </authorList>
    </citation>
    <scope>NUCLEOTIDE SEQUENCE</scope>
    <source>
        <strain evidence="6">CGMCC 1.15958</strain>
    </source>
</reference>
<keyword evidence="1" id="KW-0378">Hydrolase</keyword>
<evidence type="ECO:0008006" key="8">
    <source>
        <dbReference type="Google" id="ProtNLM"/>
    </source>
</evidence>
<evidence type="ECO:0000313" key="6">
    <source>
        <dbReference type="EMBL" id="GGD70851.1"/>
    </source>
</evidence>
<dbReference type="InterPro" id="IPR035986">
    <property type="entry name" value="PKD_dom_sf"/>
</dbReference>
<dbReference type="InterPro" id="IPR028974">
    <property type="entry name" value="TSP_type-3_rpt"/>
</dbReference>
<evidence type="ECO:0000256" key="1">
    <source>
        <dbReference type="ARBA" id="ARBA00022801"/>
    </source>
</evidence>
<name>A0A917DU01_9BACT</name>
<dbReference type="EMBL" id="BMKK01000009">
    <property type="protein sequence ID" value="GGD70851.1"/>
    <property type="molecule type" value="Genomic_DNA"/>
</dbReference>
<evidence type="ECO:0000259" key="4">
    <source>
        <dbReference type="PROSITE" id="PS50835"/>
    </source>
</evidence>
<dbReference type="PROSITE" id="PS01180">
    <property type="entry name" value="CUB"/>
    <property type="match status" value="1"/>
</dbReference>
<dbReference type="GO" id="GO:0016798">
    <property type="term" value="F:hydrolase activity, acting on glycosyl bonds"/>
    <property type="evidence" value="ECO:0007669"/>
    <property type="project" value="InterPro"/>
</dbReference>
<feature type="domain" description="PA14" evidence="5">
    <location>
        <begin position="1624"/>
        <end position="1780"/>
    </location>
</feature>
<sequence length="5487" mass="557807">MPYGSLGGRVLFIFLLFFSQYALSQNPIAGNQSFQILSEGNFTSTNSHHIHGPLAVGGNLVINTPYMGEINMDNTGSYIFTGDGSVATGLLVKGGITWTTGTLKVNNGNYIHIGSSTGSITSNNGGTGLTQVLPTGTSYNNAKRIEASVNQPTNVLQTVGFDFTTLFNTYRTTSTTLSGKVNNVQLYNSSNAAIASNTVSSAQNVKINSLNSGVNYLNLTSASLNNITELSFATAAVPSANKILVINVPITANFVWNNSNMAGIAGTQGPYVIWNFYGATTYNLTINTASMVVGTVFAPNMNLIKAGTGDTEGGLIAKTIQLGAGEIHNYQFVSDLTTFETCSGNSYDTGGSTAEYVDNQDYTVTYTASAGNSVKLTFNSFSTEAGYDYLYIYDGPNTSSTLLYSLNGTTFPPSVTSTGSTLTLRFVSDAGVTSSGWDATISCVAPPCSCTGNLLTNNSFENGITGWSSSGGSAYNGTGYEVCGTYNGYLQATTTNAWLWQQVSATVGTTYYMSFWGGTHDPTFNHFVRLGFYNSSNTLIGSNQVSVDYDVDPNNDIAFYSFSATAPAGTSYMRVEAFANGDYLKLDQMCLSTTSVGASTTCTAPTVSASSNSPVNAGSTINLTSTSSGGIGAQLVTNGDFSGGNNSFSSDYTFGGGYNITTNPQTIWSWAVNCTNPNGNLMVGDGNGNASSRFWYQSINVTAGTTYTLTCNAYDFWGGTSAAKLQWGVNGTKIGTALNLSTGGCNTWQALTTTWTATTTGTVVFAIYNNEVSAANNDFGIDDISIRASGPITYSWAGPSGFTSTSQNPSISSVTTARSGVYTVTATLSGASTCPATATVNVVVNGACTPPNITATSNSPVCLGSTIHFETNSTTAGVTYSWTGPNGFTSTNEQYPCVNNAQTINGGTYTAMATLNGCTATATVNVIMNPTAAPAPPTVPNVYKCSAGTATFTASNCAGVVNWFSADWTYLATGSTFTTPSLSQNTQYLVECQTATCLSEKGSTYVIFQSTPTTSVSASSSAICSGQSTTLTTTSNCSSLAPNLLINGGFESGSLTPWWTGASTVTLVNNNARTGIYAVSVIGNDVGVGTNISNLLPNTTYTLSGYMKASTAGQNGFVEVGNYDGTGNWISSTTTSVGTTYTQFTVTFTTGATNTSADIGMWRYGTGTIYVDDFTLTQNSPSCTYSWSPGGATTSSITVNPTATTTYTVTSGLNGCTSTASTTITVSGTSPTVNSPTICSGQSATLTASGCTGTVYWSNGVTANSITVSPTTTTNYTANCNTVSGNLLTNPDFETGSLSSWANWANSSITSVSTEKQNGTYGSKVSALITGGGFAQNVAAVAGEAFTLTAWGKVSSTTPWSGIGIKFLNSSNTQLGSDIGVEINATSFAQFTVTGTAPAGTAWIQVYSWTDPITTLYLDNFVLTKAGCITAAISTVTVSSSTPTPTATGASRCGTGTVTLTASGCTGTYNWYAAATGGSSLGTGASYITPSISATTIYYVDCTISSCTSSRASATATVNAVPVTPTATVVSTGCTGATGSITVTNLPDGYSTNINGGAWTQYKNSYVDLAAGTYTIGYQGGGCTSYATFTVATSTDNPLLSLAKTDPTCSTTGSITVTGSGGTTGLGEATYQLWYGITGSLVSNLTSNANYPNTPSLSTLVGIAEGYENSMDNIGGRISGYIVPPTTGTYYFWVASDDYSEFWGSGDANPANKTLLASVSGYTGYREWNKYASQKTAALNLTAGQIYYFEVLYKEGTGGDNISLGWAKPGEATTAPSEVVPGKYLRPNIASSTTTPVYQYKLNSGAFQTSNVFSGLAAGTYTVTIQDAGGCTATTTITLAVSGGTAAPTGTGASRCGTGTVTLSASGCTGTYNWYAASTGGTSLGTGVTYTTPSISATTTYYVDCTVSTCVSSRTAVTATVTAIPSAPTSTGASRCGTGTVTLSASGCAGTYNWYAASTGGTSLGTGASYTTPSISATTTYFVDCTVSGCSSARASATATVNAQPANPSGSGSRCGTGTVVLTGSGCSGTYNWYAASTGGTSLSSAATYTTPSLSTTTTYYLACTVGSCTSSIVPAVATVNAIPTATASSNSPIVVGGTLNLFSTGGTTYTWTGPNGFTSTSQDVSIANLAALDAGTYTVTANTNGCTATATTQVVINNYDPGDIDCSLVSSLNFSSPTLISGTAGANNAQYRFSNVAAGTDAIVTILSRSHTDVEIVDLDIPAASYGGYDAAFQPMIDYNWINSNGTFDAAGEKSITFKFDFVQSGTTTPKTIPNLLATGLDIDGSTNEVREFIQASNYQSYQIQTPSSLTLSGALKAKGPLTTYAGINELALDAMISYAYINSSSITVTYGGDWNGSTADFGDTAPGNSDEKRLNSLYFKCYNFNTTVCALPLTAPTGTGATRCGTGSVTLSASGCTGTYYWYAASTGGLAVEVGSTFATPSLSATTTYYVECNAAGCTSTRTPVVATIKPAVTISKVLGDSECLNSDINLSVTSSGGTNLTYSWTGPSSFVSTLQNPTRTSATAAMAGIYSVTVSNAEGCAATATATVTVSNLPTASITGTTTICNGQSTTLTAAGGNYYVWGDGSTSAAITVNPTATTSYSVTVYQNNISNTDLVTNVTGFNAANFSFINATNSFGGPASLFDDIDNLNAETFHATRTTAGADWGISYNLGGNFLINNLSLDRRNDCCTDRAEGGVMQVWRNGTMVYQSSILNSTGDGILAATPTPNVIGNEIRYVFLAGANTLTGESVLNFTEWIIGGTKLCSTTSTATVTVNPIPSAPTSVGASRCGTGTVALSASGCAGGTISWYGALTGGTALTTGATYTTPSISATTTYYLECTLNGCVSSTRNSAVATVNAIPTAPTSTGASRCGTGTVTLSAAGCTGTYNWYNVASGGTSLGNASTYTTPSISATTTYYVDCTVGSCTSSRTSSVATVNAAIAATASSNAPVCVGSAINLSATGGTSYVWNGPNSFTSTTQNPSLVASATTSGVYTVTVTGTGGCMATATTNVANPNITISNIVVSACINQPLQDVATVSMSIAWVNAPSGDKIKVVINNKIEYIDVAAGATSPQTITFLVPASGISNIPISAGWVTFQSGNCNTLASFNAPAACSVDNLNCEKILYLCGPDKPADGDAWDHGFMNYLTGQGATVTATYTKPDASGYGLYNPLNTATLMNINLNDYTSIIISPTTEANLAANLLTALKGYSGGILMMNYTEADDLGLTSTPASYSWQDNAYTNNTNTIKIYNYDNINPTFGNVVTIGNYFANADAYLWSGANNMSSAINGLYFYYTPSDVLAGVPSTHGARVYLGYHMNGLYANSQNGGAMPAPSSSYFSPTNHLTLEAKAYFDQAIKNITTGLTVQATGDTKCAGNTINLTSTGVGIVSYLWSGPSSFVSTLQNPTLSNTTTAMSGIYTVTVTGVGGCTATATANVVVNTIPTAPTSAGASRCGTGTVTLSASGCAGGTISWYGALTGGTALTTGATYTNPSISSTTTYYLECSLNGCISTTRNSAVATVNTIPTASATGDTECVGSTIILASSGGSTYSWSGPSSFTSTLQNPTISNATTAMAGVYTVTVTGTGGCTATATAIVIVNTIPTAPTSAGASRCGTGTVTLSASGCAGGTISWYGALTGGTALTTGVTYTSPSISTTTTYYLECSLNGCISTTRNSAVATANTIPTASATGITVCVGSTINLTSSGGSTYSWSGPSSFTSTLQNPTISNATTAMAGVYTVTVTGVGGCTATATASVIVNTIPTTPTSAGASRCGTGTVTLSASGCTGGTISWYGALTGGTALTTGATYTSPSISATTTYYLECSLNGCISTTRNSAVATVNTIPTASATGITVCVGSTINLTSSGGSTYSWSGPSSFTSTLQNPTISNATTAMAGVYTVTVTGTGGCTATATANVVVNTIPTAPTSAGASRCGPGTVTLSASGCAGGTISWYGALTGGTALTTGATYTNPSISSTTTYYLECSLNGCISTTRNSAVATVNTIPTASATGDTECVGSTIILASSGGSTYSWSGPSSFTSTLQNPTISNATTAMAGVYTVTVTGTGGCTATATASVVVNTIPTTPTSAGASRCGPGTVTLSASGCAGGTISWYGALTGGTALTTGVTYTSPSISTTTTYYLECSLNGCISTTRNSAVATVNTIPTASATGDTECLGATILLSASGGSTYLWAGPNSFTSTSATPSIANAQLVNAGTYTVTVTSAAACSATATASVVVSSIAAPTTTGASLCGSGAVALSASGCSGTYNWYTVASGGTSISVGDSYITPIISSSTTYYVDCTVNGCVSQRASATATILTTITATASSNSPYTSGGTLNLYGTGTGTYVWNGPSNFSSTQQNPVITNAGTDKVGTYTLTVTAANGCKAIATTYVTTTTGTGIEGNGACNDPIAAGTTKINASRTGICIGCSVTAASTVVNGNLGDYAEMTIGASIIGGGVAISVQDTVSDYPSGYYAGFTVQPVGNILSASILSGITINTYLNGTLQETATSANGLLKLSILSGYGSLQRVGLQTTKNYDEIQIIANGGLATLLTGLRVFYAFEEPISCAKNCEQPISTSSFGGTIVSSRSGISGLLCLGSVTNTANVLDADSTNFAAMSLAIGALCQSALSVKANTSFSAGTHAGYVVANASGILSLDILSNIRIETYLNGAIRESISANNSVVSVGLFNPTTNQTAISFKSSLSFDEVRIVVAGTVSLLTQLNVYYPFIRRDADGDGIPDCLDKCANGNDLADSNGDGVPDACTPEFPTVVANGDTVCVGQTIYLTSNATQTELLEDNKVCNDAIVGTGVRLNPSLTGICLGCTVSNGAAVIDGDLTNYTELAIGVSIIGGGTALSVQDTMRRYPAGNYAGFVVQPVGGLLDLSVLSSITIRTYLNGTLQESATISNSLLGVSVLTGNGGLQKVGFIATKTYDEIQIIAGGGLASLLTGLRVYYAFEEPSSCWKNCEEAMKVSNFGASIVSSRTGVSGLLCLGSVANSSRLIDSDTTNYATMNLAIGLVCQTAVSVKGTTTLPAGTHAGFVVENAGGLLSLSLLGNIKIETYLAGSLRESVTLNSNLVTVGLLNPSSPLTKLSFKTGQSFDEVRLVVYGTISLISQLNVYYSFIRRDADSDGIADCMDKCTGTDFTDTDGDGTPDICDATNTTLLTYSWTGPGGFTSNLQSPTRPNATTAMGGIYTLTITNSSGYVRTLTTNVTVSAYPTISATPSTVCAGGTISMTVSGAITYTWTGPGGFTSNEIIITRTNATTAMAGTYTIVASNYSTCNSTGTVAVTVNALPAAPVVANAARCDVGAITITATGCSGGTIQWYASQTGTAMLATGTSYSIASLSSSAVYFTSCADANACVSSSRSYGVAAINSNPDATLTGIGSLCLGYQPTNNGKLLLTKFKSTDTFSYNTGSTYNSGTASAFAAIPTNGEIVTGLSDPSTSIVYTVRIKNSENCTVDRTVTLSNQCSVCPAGYCEPSTVVKTK</sequence>
<dbReference type="InterPro" id="IPR000859">
    <property type="entry name" value="CUB_dom"/>
</dbReference>
<dbReference type="PROSITE" id="PS50835">
    <property type="entry name" value="IG_LIKE"/>
    <property type="match status" value="1"/>
</dbReference>
<dbReference type="SMART" id="SM00409">
    <property type="entry name" value="IG"/>
    <property type="match status" value="12"/>
</dbReference>
<dbReference type="Pfam" id="PF00431">
    <property type="entry name" value="CUB"/>
    <property type="match status" value="1"/>
</dbReference>
<gene>
    <name evidence="6" type="ORF">GCM10011514_38700</name>
</gene>
<dbReference type="SUPFAM" id="SSF49854">
    <property type="entry name" value="Spermadhesin, CUB domain"/>
    <property type="match status" value="1"/>
</dbReference>
<dbReference type="Pfam" id="PF07691">
    <property type="entry name" value="PA14"/>
    <property type="match status" value="1"/>
</dbReference>
<evidence type="ECO:0000259" key="3">
    <source>
        <dbReference type="PROSITE" id="PS01180"/>
    </source>
</evidence>
<dbReference type="Pfam" id="PF02018">
    <property type="entry name" value="CBM_4_9"/>
    <property type="match status" value="1"/>
</dbReference>
<reference evidence="6" key="2">
    <citation type="submission" date="2020-09" db="EMBL/GenBank/DDBJ databases">
        <authorList>
            <person name="Sun Q."/>
            <person name="Zhou Y."/>
        </authorList>
    </citation>
    <scope>NUCLEOTIDE SEQUENCE</scope>
    <source>
        <strain evidence="6">CGMCC 1.15958</strain>
    </source>
</reference>
<keyword evidence="7" id="KW-1185">Reference proteome</keyword>
<dbReference type="GO" id="GO:0005509">
    <property type="term" value="F:calcium ion binding"/>
    <property type="evidence" value="ECO:0007669"/>
    <property type="project" value="InterPro"/>
</dbReference>
<comment type="caution">
    <text evidence="6">The sequence shown here is derived from an EMBL/GenBank/DDBJ whole genome shotgun (WGS) entry which is preliminary data.</text>
</comment>
<dbReference type="InterPro" id="IPR003599">
    <property type="entry name" value="Ig_sub"/>
</dbReference>
<dbReference type="Gene3D" id="2.60.40.10">
    <property type="entry name" value="Immunoglobulins"/>
    <property type="match status" value="14"/>
</dbReference>
<dbReference type="InterPro" id="IPR003305">
    <property type="entry name" value="CenC_carb-bd"/>
</dbReference>
<dbReference type="InterPro" id="IPR022409">
    <property type="entry name" value="PKD/Chitinase_dom"/>
</dbReference>
<accession>A0A917DU01</accession>
<evidence type="ECO:0000259" key="5">
    <source>
        <dbReference type="PROSITE" id="PS51820"/>
    </source>
</evidence>
<dbReference type="InterPro" id="IPR013783">
    <property type="entry name" value="Ig-like_fold"/>
</dbReference>
<dbReference type="InterPro" id="IPR011658">
    <property type="entry name" value="PA14_dom"/>
</dbReference>
<dbReference type="InterPro" id="IPR044023">
    <property type="entry name" value="Ig_7"/>
</dbReference>
<feature type="domain" description="Ig-like" evidence="4">
    <location>
        <begin position="677"/>
        <end position="841"/>
    </location>
</feature>
<dbReference type="InterPro" id="IPR035914">
    <property type="entry name" value="Sperma_CUB_dom_sf"/>
</dbReference>
<dbReference type="RefSeq" id="WP_188768489.1">
    <property type="nucleotide sequence ID" value="NZ_BMKK01000009.1"/>
</dbReference>
<protein>
    <recommendedName>
        <fullName evidence="8">T9SS type A sorting domain-containing protein</fullName>
    </recommendedName>
</protein>
<organism evidence="6 7">
    <name type="scientific">Emticicia aquatilis</name>
    <dbReference type="NCBI Taxonomy" id="1537369"/>
    <lineage>
        <taxon>Bacteria</taxon>
        <taxon>Pseudomonadati</taxon>
        <taxon>Bacteroidota</taxon>
        <taxon>Cytophagia</taxon>
        <taxon>Cytophagales</taxon>
        <taxon>Leadbetterellaceae</taxon>
        <taxon>Emticicia</taxon>
    </lineage>
</organism>
<dbReference type="CDD" id="cd00041">
    <property type="entry name" value="CUB"/>
    <property type="match status" value="1"/>
</dbReference>
<evidence type="ECO:0000313" key="7">
    <source>
        <dbReference type="Proteomes" id="UP000609064"/>
    </source>
</evidence>
<dbReference type="SUPFAM" id="SSF56988">
    <property type="entry name" value="Anthrax protective antigen"/>
    <property type="match status" value="1"/>
</dbReference>
<dbReference type="SUPFAM" id="SSF49785">
    <property type="entry name" value="Galactose-binding domain-like"/>
    <property type="match status" value="2"/>
</dbReference>
<feature type="domain" description="CUB" evidence="3">
    <location>
        <begin position="342"/>
        <end position="444"/>
    </location>
</feature>
<dbReference type="InterPro" id="IPR008979">
    <property type="entry name" value="Galactose-bd-like_sf"/>
</dbReference>
<dbReference type="Gene3D" id="4.10.1080.10">
    <property type="entry name" value="TSP type-3 repeat"/>
    <property type="match status" value="1"/>
</dbReference>
<evidence type="ECO:0000256" key="2">
    <source>
        <dbReference type="ARBA" id="ARBA00023157"/>
    </source>
</evidence>
<keyword evidence="2" id="KW-1015">Disulfide bond</keyword>
<dbReference type="InterPro" id="IPR007110">
    <property type="entry name" value="Ig-like_dom"/>
</dbReference>
<dbReference type="Pfam" id="PF19081">
    <property type="entry name" value="Ig_7"/>
    <property type="match status" value="15"/>
</dbReference>
<proteinExistence type="predicted"/>
<dbReference type="SMART" id="SM00042">
    <property type="entry name" value="CUB"/>
    <property type="match status" value="1"/>
</dbReference>